<dbReference type="EMBL" id="VHQI01000012">
    <property type="protein sequence ID" value="TPW40711.1"/>
    <property type="molecule type" value="Genomic_DNA"/>
</dbReference>
<accession>A0A506V4B8</accession>
<dbReference type="GO" id="GO:0009289">
    <property type="term" value="C:pilus"/>
    <property type="evidence" value="ECO:0007669"/>
    <property type="project" value="UniProtKB-SubCell"/>
</dbReference>
<feature type="domain" description="Fimbrial-type adhesion" evidence="6">
    <location>
        <begin position="200"/>
        <end position="351"/>
    </location>
</feature>
<gene>
    <name evidence="7" type="ORF">FKM52_17495</name>
</gene>
<dbReference type="SUPFAM" id="SSF49401">
    <property type="entry name" value="Bacterial adhesins"/>
    <property type="match status" value="1"/>
</dbReference>
<evidence type="ECO:0000256" key="2">
    <source>
        <dbReference type="ARBA" id="ARBA00006671"/>
    </source>
</evidence>
<evidence type="ECO:0000313" key="7">
    <source>
        <dbReference type="EMBL" id="TPW40711.1"/>
    </source>
</evidence>
<dbReference type="Pfam" id="PF00419">
    <property type="entry name" value="Fimbrial"/>
    <property type="match status" value="1"/>
</dbReference>
<dbReference type="AlphaFoldDB" id="A0A506V4B8"/>
<sequence>MLPKIKKSGFKTGGLLLLFAAPFICNKSFAATVECENVSNSVAAINVFDFNSLPAQIPKSVPVGTTIYETTIHLDARCAKSLSGLASGPQKIYVSRNAIKNPLGSKSGLTFYVTIKGERGTERKSYDTGLVTEAFVVSGLGNKDDYTKVNIPIYVELVKTGENVSISPLSNEVWLFSLGDSGTGNLRFRAQNVKKLAFTDYTCNVTTPSIQQTLPLVNVADLKNVGPVPGYSTDFNVSLNCNGNLWSTLAINMAFSGQTVTGLEQQGVYQFLGPTGTAAEGIGFQIFHKDSSGGYVSPAKNEWFEIGNFANNIIGQGDIITVPLRAAYYRTNGNLNPGMYSGTVTYTIDYK</sequence>
<evidence type="ECO:0000259" key="6">
    <source>
        <dbReference type="Pfam" id="PF00419"/>
    </source>
</evidence>
<dbReference type="Gene3D" id="2.60.40.1090">
    <property type="entry name" value="Fimbrial-type adhesion domain"/>
    <property type="match status" value="1"/>
</dbReference>
<protein>
    <submittedName>
        <fullName evidence="7">Type 1 fimbrial protein</fullName>
    </submittedName>
</protein>
<proteinExistence type="inferred from homology"/>
<evidence type="ECO:0000256" key="1">
    <source>
        <dbReference type="ARBA" id="ARBA00004561"/>
    </source>
</evidence>
<dbReference type="RefSeq" id="WP_141177438.1">
    <property type="nucleotide sequence ID" value="NZ_JBHUFX010000002.1"/>
</dbReference>
<dbReference type="GO" id="GO:0043709">
    <property type="term" value="P:cell adhesion involved in single-species biofilm formation"/>
    <property type="evidence" value="ECO:0007669"/>
    <property type="project" value="TreeGrafter"/>
</dbReference>
<comment type="similarity">
    <text evidence="2">Belongs to the fimbrial protein family.</text>
</comment>
<reference evidence="7 8" key="1">
    <citation type="submission" date="2019-06" db="EMBL/GenBank/DDBJ databases">
        <authorList>
            <person name="Yang Y."/>
        </authorList>
    </citation>
    <scope>NUCLEOTIDE SEQUENCE [LARGE SCALE GENOMIC DNA]</scope>
    <source>
        <strain evidence="7 8">BIT-26</strain>
    </source>
</reference>
<evidence type="ECO:0000313" key="8">
    <source>
        <dbReference type="Proteomes" id="UP000319523"/>
    </source>
</evidence>
<dbReference type="InterPro" id="IPR050263">
    <property type="entry name" value="Bact_Fimbrial_Adh_Pro"/>
</dbReference>
<dbReference type="OrthoDB" id="8970968at2"/>
<evidence type="ECO:0000256" key="5">
    <source>
        <dbReference type="SAM" id="SignalP"/>
    </source>
</evidence>
<evidence type="ECO:0000256" key="4">
    <source>
        <dbReference type="ARBA" id="ARBA00023263"/>
    </source>
</evidence>
<name>A0A506V4B8_9GAMM</name>
<keyword evidence="4" id="KW-0281">Fimbrium</keyword>
<dbReference type="PANTHER" id="PTHR33420">
    <property type="entry name" value="FIMBRIAL SUBUNIT ELFA-RELATED"/>
    <property type="match status" value="1"/>
</dbReference>
<keyword evidence="8" id="KW-1185">Reference proteome</keyword>
<comment type="caution">
    <text evidence="7">The sequence shown here is derived from an EMBL/GenBank/DDBJ whole genome shotgun (WGS) entry which is preliminary data.</text>
</comment>
<dbReference type="InterPro" id="IPR000259">
    <property type="entry name" value="Adhesion_dom_fimbrial"/>
</dbReference>
<organism evidence="7 8">
    <name type="scientific">Mixta tenebrionis</name>
    <dbReference type="NCBI Taxonomy" id="2562439"/>
    <lineage>
        <taxon>Bacteria</taxon>
        <taxon>Pseudomonadati</taxon>
        <taxon>Pseudomonadota</taxon>
        <taxon>Gammaproteobacteria</taxon>
        <taxon>Enterobacterales</taxon>
        <taxon>Erwiniaceae</taxon>
        <taxon>Mixta</taxon>
    </lineage>
</organism>
<feature type="chain" id="PRO_5021195666" evidence="5">
    <location>
        <begin position="31"/>
        <end position="351"/>
    </location>
</feature>
<evidence type="ECO:0000256" key="3">
    <source>
        <dbReference type="ARBA" id="ARBA00022729"/>
    </source>
</evidence>
<feature type="signal peptide" evidence="5">
    <location>
        <begin position="1"/>
        <end position="30"/>
    </location>
</feature>
<dbReference type="InterPro" id="IPR008966">
    <property type="entry name" value="Adhesion_dom_sf"/>
</dbReference>
<dbReference type="PANTHER" id="PTHR33420:SF3">
    <property type="entry name" value="FIMBRIAL SUBUNIT ELFA"/>
    <property type="match status" value="1"/>
</dbReference>
<keyword evidence="3 5" id="KW-0732">Signal</keyword>
<comment type="subcellular location">
    <subcellularLocation>
        <location evidence="1">Fimbrium</location>
    </subcellularLocation>
</comment>
<dbReference type="InterPro" id="IPR036937">
    <property type="entry name" value="Adhesion_dom_fimbrial_sf"/>
</dbReference>
<dbReference type="Proteomes" id="UP000319523">
    <property type="component" value="Unassembled WGS sequence"/>
</dbReference>